<evidence type="ECO:0000256" key="3">
    <source>
        <dbReference type="ARBA" id="ARBA00022475"/>
    </source>
</evidence>
<feature type="transmembrane region" description="Helical" evidence="7">
    <location>
        <begin position="96"/>
        <end position="118"/>
    </location>
</feature>
<evidence type="ECO:0000259" key="8">
    <source>
        <dbReference type="PROSITE" id="PS50928"/>
    </source>
</evidence>
<dbReference type="Gene3D" id="1.10.3720.10">
    <property type="entry name" value="MetI-like"/>
    <property type="match status" value="1"/>
</dbReference>
<dbReference type="KEGG" id="pmet:G4Y79_06480"/>
<evidence type="ECO:0000313" key="9">
    <source>
        <dbReference type="EMBL" id="QPC84022.1"/>
    </source>
</evidence>
<evidence type="ECO:0000313" key="10">
    <source>
        <dbReference type="Proteomes" id="UP000594468"/>
    </source>
</evidence>
<feature type="transmembrane region" description="Helical" evidence="7">
    <location>
        <begin position="234"/>
        <end position="257"/>
    </location>
</feature>
<keyword evidence="6 7" id="KW-0472">Membrane</keyword>
<dbReference type="Pfam" id="PF00528">
    <property type="entry name" value="BPD_transp_1"/>
    <property type="match status" value="1"/>
</dbReference>
<dbReference type="Proteomes" id="UP000594468">
    <property type="component" value="Chromosome"/>
</dbReference>
<dbReference type="InterPro" id="IPR035906">
    <property type="entry name" value="MetI-like_sf"/>
</dbReference>
<evidence type="ECO:0000256" key="7">
    <source>
        <dbReference type="RuleBase" id="RU363032"/>
    </source>
</evidence>
<dbReference type="CDD" id="cd06261">
    <property type="entry name" value="TM_PBP2"/>
    <property type="match status" value="1"/>
</dbReference>
<dbReference type="PANTHER" id="PTHR30193">
    <property type="entry name" value="ABC TRANSPORTER PERMEASE PROTEIN"/>
    <property type="match status" value="1"/>
</dbReference>
<reference evidence="9 10" key="1">
    <citation type="submission" date="2020-02" db="EMBL/GenBank/DDBJ databases">
        <authorList>
            <person name="Zheng R.K."/>
            <person name="Sun C.M."/>
        </authorList>
    </citation>
    <scope>NUCLEOTIDE SEQUENCE [LARGE SCALE GENOMIC DNA]</scope>
    <source>
        <strain evidence="10">rifampicinis</strain>
    </source>
</reference>
<comment type="similarity">
    <text evidence="7">Belongs to the binding-protein-dependent transport system permease family.</text>
</comment>
<dbReference type="PANTHER" id="PTHR30193:SF37">
    <property type="entry name" value="INNER MEMBRANE ABC TRANSPORTER PERMEASE PROTEIN YCJO"/>
    <property type="match status" value="1"/>
</dbReference>
<evidence type="ECO:0000256" key="5">
    <source>
        <dbReference type="ARBA" id="ARBA00022989"/>
    </source>
</evidence>
<keyword evidence="3" id="KW-1003">Cell membrane</keyword>
<name>A0A7S8EBP0_9CHLR</name>
<dbReference type="AlphaFoldDB" id="A0A7S8EBP0"/>
<evidence type="ECO:0000256" key="1">
    <source>
        <dbReference type="ARBA" id="ARBA00004651"/>
    </source>
</evidence>
<feature type="transmembrane region" description="Helical" evidence="7">
    <location>
        <begin position="292"/>
        <end position="315"/>
    </location>
</feature>
<proteinExistence type="inferred from homology"/>
<sequence>MSIPIPSNVTSGSIITSDINKRTLRQRIMDNRWIYVFMLPSLILTAMFTLYPIIASAYYSFFQWSGFTSAPYYIGIANYQEVIGDAQFWNAFKNSFVFMLTSVPIKLTLALIIAIVLNDRALRLAPIFRTMFFVPVVTTTAIVGIVMTFILSPFNGPINLALMDLGLVNRPIDFLGDPKVSLFAVVGVEIWKWLGNPMIYWLAALQTIPETLYEAAEVDGANWWRKFFFITLPLIRPFAVVILLITAVGTLNVFALVQTMTQGGPFFASEVMEVYIYRTAFGAANSMTLPRIGYASAAAVFFGLAVMVIAILQFVAARWANREKAGIAAAETTREDI</sequence>
<protein>
    <submittedName>
        <fullName evidence="9">Sugar ABC transporter permease</fullName>
    </submittedName>
</protein>
<accession>A0A7S8EBP0</accession>
<feature type="transmembrane region" description="Helical" evidence="7">
    <location>
        <begin position="33"/>
        <end position="54"/>
    </location>
</feature>
<keyword evidence="5 7" id="KW-1133">Transmembrane helix</keyword>
<evidence type="ECO:0000256" key="6">
    <source>
        <dbReference type="ARBA" id="ARBA00023136"/>
    </source>
</evidence>
<dbReference type="EMBL" id="CP062983">
    <property type="protein sequence ID" value="QPC84022.1"/>
    <property type="molecule type" value="Genomic_DNA"/>
</dbReference>
<organism evidence="9 10">
    <name type="scientific">Phototrophicus methaneseepsis</name>
    <dbReference type="NCBI Taxonomy" id="2710758"/>
    <lineage>
        <taxon>Bacteria</taxon>
        <taxon>Bacillati</taxon>
        <taxon>Chloroflexota</taxon>
        <taxon>Candidatus Thermofontia</taxon>
        <taxon>Phototrophicales</taxon>
        <taxon>Phototrophicaceae</taxon>
        <taxon>Phototrophicus</taxon>
    </lineage>
</organism>
<feature type="domain" description="ABC transmembrane type-1" evidence="8">
    <location>
        <begin position="92"/>
        <end position="313"/>
    </location>
</feature>
<evidence type="ECO:0000256" key="2">
    <source>
        <dbReference type="ARBA" id="ARBA00022448"/>
    </source>
</evidence>
<dbReference type="PROSITE" id="PS50928">
    <property type="entry name" value="ABC_TM1"/>
    <property type="match status" value="1"/>
</dbReference>
<keyword evidence="4 7" id="KW-0812">Transmembrane</keyword>
<feature type="transmembrane region" description="Helical" evidence="7">
    <location>
        <begin position="130"/>
        <end position="154"/>
    </location>
</feature>
<evidence type="ECO:0000256" key="4">
    <source>
        <dbReference type="ARBA" id="ARBA00022692"/>
    </source>
</evidence>
<dbReference type="GO" id="GO:0005886">
    <property type="term" value="C:plasma membrane"/>
    <property type="evidence" value="ECO:0007669"/>
    <property type="project" value="UniProtKB-SubCell"/>
</dbReference>
<gene>
    <name evidence="9" type="ORF">G4Y79_06480</name>
</gene>
<dbReference type="RefSeq" id="WP_195172086.1">
    <property type="nucleotide sequence ID" value="NZ_CP062983.1"/>
</dbReference>
<keyword evidence="2 7" id="KW-0813">Transport</keyword>
<dbReference type="SUPFAM" id="SSF161098">
    <property type="entry name" value="MetI-like"/>
    <property type="match status" value="1"/>
</dbReference>
<keyword evidence="10" id="KW-1185">Reference proteome</keyword>
<dbReference type="InterPro" id="IPR000515">
    <property type="entry name" value="MetI-like"/>
</dbReference>
<comment type="subcellular location">
    <subcellularLocation>
        <location evidence="1 7">Cell membrane</location>
        <topology evidence="1 7">Multi-pass membrane protein</topology>
    </subcellularLocation>
</comment>
<dbReference type="InterPro" id="IPR051393">
    <property type="entry name" value="ABC_transporter_permease"/>
</dbReference>
<dbReference type="GO" id="GO:0055085">
    <property type="term" value="P:transmembrane transport"/>
    <property type="evidence" value="ECO:0007669"/>
    <property type="project" value="InterPro"/>
</dbReference>